<keyword evidence="1" id="KW-1133">Transmembrane helix</keyword>
<dbReference type="Proteomes" id="UP001139286">
    <property type="component" value="Unassembled WGS sequence"/>
</dbReference>
<evidence type="ECO:0008006" key="4">
    <source>
        <dbReference type="Google" id="ProtNLM"/>
    </source>
</evidence>
<reference evidence="2" key="1">
    <citation type="submission" date="2021-10" db="EMBL/GenBank/DDBJ databases">
        <title>Tamlana sargassums sp. nov., and Tamlana laminarinivorans sp. nov., two new bacteria isolated from the brown alga.</title>
        <authorList>
            <person name="Li J."/>
        </authorList>
    </citation>
    <scope>NUCLEOTIDE SEQUENCE</scope>
    <source>
        <strain evidence="2">62-3</strain>
    </source>
</reference>
<evidence type="ECO:0000256" key="1">
    <source>
        <dbReference type="SAM" id="Phobius"/>
    </source>
</evidence>
<organism evidence="2 3">
    <name type="scientific">Neotamlana sargassicola</name>
    <dbReference type="NCBI Taxonomy" id="2883125"/>
    <lineage>
        <taxon>Bacteria</taxon>
        <taxon>Pseudomonadati</taxon>
        <taxon>Bacteroidota</taxon>
        <taxon>Flavobacteriia</taxon>
        <taxon>Flavobacteriales</taxon>
        <taxon>Flavobacteriaceae</taxon>
        <taxon>Neotamlana</taxon>
    </lineage>
</organism>
<dbReference type="RefSeq" id="WP_226694514.1">
    <property type="nucleotide sequence ID" value="NZ_JAJAPX010000001.1"/>
</dbReference>
<keyword evidence="1" id="KW-0812">Transmembrane</keyword>
<feature type="transmembrane region" description="Helical" evidence="1">
    <location>
        <begin position="6"/>
        <end position="25"/>
    </location>
</feature>
<evidence type="ECO:0000313" key="3">
    <source>
        <dbReference type="Proteomes" id="UP001139286"/>
    </source>
</evidence>
<proteinExistence type="predicted"/>
<accession>A0A9X1I564</accession>
<keyword evidence="1" id="KW-0472">Membrane</keyword>
<name>A0A9X1I564_9FLAO</name>
<evidence type="ECO:0000313" key="2">
    <source>
        <dbReference type="EMBL" id="MCB4807040.1"/>
    </source>
</evidence>
<gene>
    <name evidence="2" type="ORF">LG651_02170</name>
</gene>
<protein>
    <recommendedName>
        <fullName evidence="4">RING-type E3 ubiquitin transferase</fullName>
    </recommendedName>
</protein>
<comment type="caution">
    <text evidence="2">The sequence shown here is derived from an EMBL/GenBank/DDBJ whole genome shotgun (WGS) entry which is preliminary data.</text>
</comment>
<sequence>MAEITIIIIFFIITVATIIASTYFNSKNTVLRKLKTYTPKSSTQFKTNQPTKISGTVLQVSKPFIAPYTKRPCIAYVFEVKQRVSNGKHTRWRTLIKKEDIQDFFIEAKGEQIMVKPTKNNYLLYMEQDHKVQSGVFNKPDQNFEGVLKALGVENKNWFGINKSLKYTERIIEIGETITVGGISKLKSLSEPIEGYNYSKISTLESSETHKLIITDSPKARA</sequence>
<dbReference type="AlphaFoldDB" id="A0A9X1I564"/>
<keyword evidence="3" id="KW-1185">Reference proteome</keyword>
<dbReference type="EMBL" id="JAJAPX010000001">
    <property type="protein sequence ID" value="MCB4807040.1"/>
    <property type="molecule type" value="Genomic_DNA"/>
</dbReference>